<feature type="non-terminal residue" evidence="2">
    <location>
        <position position="251"/>
    </location>
</feature>
<dbReference type="Proteomes" id="UP000274922">
    <property type="component" value="Unassembled WGS sequence"/>
</dbReference>
<dbReference type="OrthoDB" id="5591616at2759"/>
<accession>A0A4P9X4T3</accession>
<feature type="transmembrane region" description="Helical" evidence="1">
    <location>
        <begin position="172"/>
        <end position="195"/>
    </location>
</feature>
<feature type="transmembrane region" description="Helical" evidence="1">
    <location>
        <begin position="93"/>
        <end position="111"/>
    </location>
</feature>
<dbReference type="PANTHER" id="PTHR37314">
    <property type="entry name" value="SLR0142 PROTEIN"/>
    <property type="match status" value="1"/>
</dbReference>
<sequence length="251" mass="27226">MATLAAAEFRAVMIGGSLLAVNAGFINVVTLAGVFTVTVSHVTGNVSRIAITLFRFDMTSLILVTSVVFSYGFGAFVAGFMVGDAKFKLGQSYGYALLLESAMLLGSFIFLQRELLVGEWCAAFACGLQNALATNYSGMVVRTTHMTGIVTDIGNILGQACRRDTKAETWRLRVHVPLLVSYIVGGLFGQATYVLIGENALILPFLFTGIIALVYLNLPPIQRAAQQLRELAQHHAHQQPHLEVRYIGDPR</sequence>
<dbReference type="PANTHER" id="PTHR37314:SF4">
    <property type="entry name" value="UPF0700 TRANSMEMBRANE PROTEIN YOAK"/>
    <property type="match status" value="1"/>
</dbReference>
<organism evidence="2 3">
    <name type="scientific">Caulochytrium protostelioides</name>
    <dbReference type="NCBI Taxonomy" id="1555241"/>
    <lineage>
        <taxon>Eukaryota</taxon>
        <taxon>Fungi</taxon>
        <taxon>Fungi incertae sedis</taxon>
        <taxon>Chytridiomycota</taxon>
        <taxon>Chytridiomycota incertae sedis</taxon>
        <taxon>Chytridiomycetes</taxon>
        <taxon>Caulochytriales</taxon>
        <taxon>Caulochytriaceae</taxon>
        <taxon>Caulochytrium</taxon>
    </lineage>
</organism>
<feature type="transmembrane region" description="Helical" evidence="1">
    <location>
        <begin position="60"/>
        <end position="81"/>
    </location>
</feature>
<proteinExistence type="predicted"/>
<evidence type="ECO:0000256" key="1">
    <source>
        <dbReference type="SAM" id="Phobius"/>
    </source>
</evidence>
<name>A0A4P9X4T3_9FUNG</name>
<evidence type="ECO:0000313" key="3">
    <source>
        <dbReference type="Proteomes" id="UP000274922"/>
    </source>
</evidence>
<dbReference type="EMBL" id="ML014236">
    <property type="protein sequence ID" value="RKP00084.1"/>
    <property type="molecule type" value="Genomic_DNA"/>
</dbReference>
<dbReference type="Pfam" id="PF06912">
    <property type="entry name" value="DUF1275"/>
    <property type="match status" value="1"/>
</dbReference>
<protein>
    <recommendedName>
        <fullName evidence="4">DUF1275-domain-containing protein</fullName>
    </recommendedName>
</protein>
<keyword evidence="3" id="KW-1185">Reference proteome</keyword>
<feature type="transmembrane region" description="Helical" evidence="1">
    <location>
        <begin position="12"/>
        <end position="39"/>
    </location>
</feature>
<evidence type="ECO:0000313" key="2">
    <source>
        <dbReference type="EMBL" id="RKP00084.1"/>
    </source>
</evidence>
<dbReference type="InterPro" id="IPR010699">
    <property type="entry name" value="DUF1275"/>
</dbReference>
<dbReference type="AlphaFoldDB" id="A0A4P9X4T3"/>
<keyword evidence="1" id="KW-1133">Transmembrane helix</keyword>
<keyword evidence="1" id="KW-0472">Membrane</keyword>
<feature type="transmembrane region" description="Helical" evidence="1">
    <location>
        <begin position="201"/>
        <end position="218"/>
    </location>
</feature>
<evidence type="ECO:0008006" key="4">
    <source>
        <dbReference type="Google" id="ProtNLM"/>
    </source>
</evidence>
<reference evidence="3" key="1">
    <citation type="journal article" date="2018" name="Nat. Microbiol.">
        <title>Leveraging single-cell genomics to expand the fungal tree of life.</title>
        <authorList>
            <person name="Ahrendt S.R."/>
            <person name="Quandt C.A."/>
            <person name="Ciobanu D."/>
            <person name="Clum A."/>
            <person name="Salamov A."/>
            <person name="Andreopoulos B."/>
            <person name="Cheng J.F."/>
            <person name="Woyke T."/>
            <person name="Pelin A."/>
            <person name="Henrissat B."/>
            <person name="Reynolds N.K."/>
            <person name="Benny G.L."/>
            <person name="Smith M.E."/>
            <person name="James T.Y."/>
            <person name="Grigoriev I.V."/>
        </authorList>
    </citation>
    <scope>NUCLEOTIDE SEQUENCE [LARGE SCALE GENOMIC DNA]</scope>
    <source>
        <strain evidence="3">ATCC 52028</strain>
    </source>
</reference>
<keyword evidence="1" id="KW-0812">Transmembrane</keyword>
<gene>
    <name evidence="2" type="ORF">CXG81DRAFT_3631</name>
</gene>